<evidence type="ECO:0000256" key="3">
    <source>
        <dbReference type="ARBA" id="ARBA00004632"/>
    </source>
</evidence>
<dbReference type="GO" id="GO:0016020">
    <property type="term" value="C:membrane"/>
    <property type="evidence" value="ECO:0007669"/>
    <property type="project" value="UniProtKB-SubCell"/>
</dbReference>
<comment type="catalytic activity">
    <reaction evidence="20">
        <text>hexadecanoyl-CoA + H2O = hexadecanoate + CoA + H(+)</text>
        <dbReference type="Rhea" id="RHEA:16645"/>
        <dbReference type="ChEBI" id="CHEBI:7896"/>
        <dbReference type="ChEBI" id="CHEBI:15377"/>
        <dbReference type="ChEBI" id="CHEBI:15378"/>
        <dbReference type="ChEBI" id="CHEBI:57287"/>
        <dbReference type="ChEBI" id="CHEBI:57379"/>
        <dbReference type="EC" id="3.1.2.2"/>
    </reaction>
    <physiologicalReaction direction="left-to-right" evidence="20">
        <dbReference type="Rhea" id="RHEA:16646"/>
    </physiologicalReaction>
</comment>
<reference evidence="26" key="1">
    <citation type="submission" date="2022-12" db="EMBL/GenBank/DDBJ databases">
        <title>Paraconexibacter alkalitolerans sp. nov. and Baekduia alba sp. nov., isolated from soil and emended description of the genera Paraconexibacter (Chun et al., 2020) and Baekduia (An et al., 2020).</title>
        <authorList>
            <person name="Vieira S."/>
            <person name="Huber K.J."/>
            <person name="Geppert A."/>
            <person name="Wolf J."/>
            <person name="Neumann-Schaal M."/>
            <person name="Muesken M."/>
            <person name="Overmann J."/>
        </authorList>
    </citation>
    <scope>NUCLEOTIDE SEQUENCE</scope>
    <source>
        <strain evidence="26">AEG42_29</strain>
    </source>
</reference>
<comment type="similarity">
    <text evidence="15">Belongs to the THEM4/THEM5 thioesterase family.</text>
</comment>
<evidence type="ECO:0000256" key="14">
    <source>
        <dbReference type="ARBA" id="ARBA00037002"/>
    </source>
</evidence>
<evidence type="ECO:0000256" key="18">
    <source>
        <dbReference type="ARBA" id="ARBA00043210"/>
    </source>
</evidence>
<gene>
    <name evidence="26" type="ORF">DSM112329_00747</name>
</gene>
<sequence>MSVSPAADRTHDPRCMGCGPENPDSLGVSVRFTEDRVHGTVTLDGRHGGAPGYVHGGALAAVMDDLLGNVLIVIDRPGVTATMTVDYRGPALLGRTLRLEGWCEKIDGRKLHMRGEIHDGDTLIAEGRALFIHVDVSHWEASGQPLPPNWQGWGDTADA</sequence>
<dbReference type="InterPro" id="IPR052365">
    <property type="entry name" value="THEM4/THEM5_acyl-CoA_thioest"/>
</dbReference>
<evidence type="ECO:0000256" key="13">
    <source>
        <dbReference type="ARBA" id="ARBA00035852"/>
    </source>
</evidence>
<dbReference type="RefSeq" id="WP_354700469.1">
    <property type="nucleotide sequence ID" value="NZ_CP114014.1"/>
</dbReference>
<evidence type="ECO:0000256" key="21">
    <source>
        <dbReference type="ARBA" id="ARBA00047969"/>
    </source>
</evidence>
<evidence type="ECO:0000256" key="15">
    <source>
        <dbReference type="ARBA" id="ARBA00038456"/>
    </source>
</evidence>
<evidence type="ECO:0000256" key="11">
    <source>
        <dbReference type="ARBA" id="ARBA00023136"/>
    </source>
</evidence>
<dbReference type="InterPro" id="IPR029069">
    <property type="entry name" value="HotDog_dom_sf"/>
</dbReference>
<evidence type="ECO:0000313" key="26">
    <source>
        <dbReference type="EMBL" id="XAY03921.1"/>
    </source>
</evidence>
<keyword evidence="12" id="KW-0966">Cell projection</keyword>
<dbReference type="GO" id="GO:0005737">
    <property type="term" value="C:cytoplasm"/>
    <property type="evidence" value="ECO:0007669"/>
    <property type="project" value="UniProtKB-SubCell"/>
</dbReference>
<evidence type="ECO:0000256" key="12">
    <source>
        <dbReference type="ARBA" id="ARBA00023273"/>
    </source>
</evidence>
<comment type="catalytic activity">
    <reaction evidence="23">
        <text>tetradecanoyl-CoA + H2O = tetradecanoate + CoA + H(+)</text>
        <dbReference type="Rhea" id="RHEA:40119"/>
        <dbReference type="ChEBI" id="CHEBI:15377"/>
        <dbReference type="ChEBI" id="CHEBI:15378"/>
        <dbReference type="ChEBI" id="CHEBI:30807"/>
        <dbReference type="ChEBI" id="CHEBI:57287"/>
        <dbReference type="ChEBI" id="CHEBI:57385"/>
    </reaction>
    <physiologicalReaction direction="left-to-right" evidence="23">
        <dbReference type="Rhea" id="RHEA:40120"/>
    </physiologicalReaction>
</comment>
<evidence type="ECO:0000256" key="7">
    <source>
        <dbReference type="ARBA" id="ARBA00022801"/>
    </source>
</evidence>
<proteinExistence type="inferred from homology"/>
<keyword evidence="11" id="KW-0472">Membrane</keyword>
<evidence type="ECO:0000256" key="16">
    <source>
        <dbReference type="ARBA" id="ARBA00038848"/>
    </source>
</evidence>
<keyword evidence="10" id="KW-0443">Lipid metabolism</keyword>
<keyword evidence="5" id="KW-0963">Cytoplasm</keyword>
<dbReference type="InterPro" id="IPR006683">
    <property type="entry name" value="Thioestr_dom"/>
</dbReference>
<evidence type="ECO:0000256" key="19">
    <source>
        <dbReference type="ARBA" id="ARBA00047588"/>
    </source>
</evidence>
<keyword evidence="9" id="KW-0809">Transit peptide</keyword>
<comment type="catalytic activity">
    <reaction evidence="21">
        <text>decanoyl-CoA + H2O = decanoate + CoA + H(+)</text>
        <dbReference type="Rhea" id="RHEA:40059"/>
        <dbReference type="ChEBI" id="CHEBI:15377"/>
        <dbReference type="ChEBI" id="CHEBI:15378"/>
        <dbReference type="ChEBI" id="CHEBI:27689"/>
        <dbReference type="ChEBI" id="CHEBI:57287"/>
        <dbReference type="ChEBI" id="CHEBI:61430"/>
    </reaction>
    <physiologicalReaction direction="left-to-right" evidence="21">
        <dbReference type="Rhea" id="RHEA:40060"/>
    </physiologicalReaction>
</comment>
<dbReference type="KEGG" id="parq:DSM112329_00747"/>
<feature type="domain" description="Thioesterase" evidence="25">
    <location>
        <begin position="52"/>
        <end position="122"/>
    </location>
</feature>
<accession>A0AAU7AQZ7</accession>
<dbReference type="EMBL" id="CP114014">
    <property type="protein sequence ID" value="XAY03921.1"/>
    <property type="molecule type" value="Genomic_DNA"/>
</dbReference>
<evidence type="ECO:0000256" key="9">
    <source>
        <dbReference type="ARBA" id="ARBA00022946"/>
    </source>
</evidence>
<dbReference type="CDD" id="cd03443">
    <property type="entry name" value="PaaI_thioesterase"/>
    <property type="match status" value="1"/>
</dbReference>
<protein>
    <recommendedName>
        <fullName evidence="17">Acyl-coenzyme A thioesterase THEM4</fullName>
        <ecNumber evidence="16">3.1.2.2</ecNumber>
    </recommendedName>
    <alternativeName>
        <fullName evidence="18">Thioesterase superfamily member 4</fullName>
    </alternativeName>
</protein>
<evidence type="ECO:0000256" key="2">
    <source>
        <dbReference type="ARBA" id="ARBA00004496"/>
    </source>
</evidence>
<evidence type="ECO:0000256" key="22">
    <source>
        <dbReference type="ARBA" id="ARBA00048074"/>
    </source>
</evidence>
<dbReference type="Gene3D" id="3.10.129.10">
    <property type="entry name" value="Hotdog Thioesterase"/>
    <property type="match status" value="1"/>
</dbReference>
<evidence type="ECO:0000256" key="4">
    <source>
        <dbReference type="ARBA" id="ARBA00022475"/>
    </source>
</evidence>
<evidence type="ECO:0000256" key="10">
    <source>
        <dbReference type="ARBA" id="ARBA00023098"/>
    </source>
</evidence>
<evidence type="ECO:0000256" key="20">
    <source>
        <dbReference type="ARBA" id="ARBA00047734"/>
    </source>
</evidence>
<organism evidence="26">
    <name type="scientific">Paraconexibacter sp. AEG42_29</name>
    <dbReference type="NCBI Taxonomy" id="2997339"/>
    <lineage>
        <taxon>Bacteria</taxon>
        <taxon>Bacillati</taxon>
        <taxon>Actinomycetota</taxon>
        <taxon>Thermoleophilia</taxon>
        <taxon>Solirubrobacterales</taxon>
        <taxon>Paraconexibacteraceae</taxon>
        <taxon>Paraconexibacter</taxon>
    </lineage>
</organism>
<dbReference type="AlphaFoldDB" id="A0AAU7AQZ7"/>
<evidence type="ECO:0000259" key="25">
    <source>
        <dbReference type="Pfam" id="PF03061"/>
    </source>
</evidence>
<evidence type="ECO:0000256" key="1">
    <source>
        <dbReference type="ARBA" id="ARBA00004170"/>
    </source>
</evidence>
<comment type="subcellular location">
    <subcellularLocation>
        <location evidence="3">Cell projection</location>
        <location evidence="3">Ruffle membrane</location>
    </subcellularLocation>
    <subcellularLocation>
        <location evidence="2">Cytoplasm</location>
    </subcellularLocation>
    <subcellularLocation>
        <location evidence="1">Membrane</location>
        <topology evidence="1">Peripheral membrane protein</topology>
    </subcellularLocation>
</comment>
<dbReference type="GO" id="GO:0016787">
    <property type="term" value="F:hydrolase activity"/>
    <property type="evidence" value="ECO:0007669"/>
    <property type="project" value="UniProtKB-KW"/>
</dbReference>
<comment type="catalytic activity">
    <reaction evidence="22">
        <text>dodecanoyl-CoA + H2O = dodecanoate + CoA + H(+)</text>
        <dbReference type="Rhea" id="RHEA:30135"/>
        <dbReference type="ChEBI" id="CHEBI:15377"/>
        <dbReference type="ChEBI" id="CHEBI:15378"/>
        <dbReference type="ChEBI" id="CHEBI:18262"/>
        <dbReference type="ChEBI" id="CHEBI:57287"/>
        <dbReference type="ChEBI" id="CHEBI:57375"/>
    </reaction>
    <physiologicalReaction direction="left-to-right" evidence="22">
        <dbReference type="Rhea" id="RHEA:30136"/>
    </physiologicalReaction>
</comment>
<keyword evidence="7" id="KW-0378">Hydrolase</keyword>
<keyword evidence="8" id="KW-0276">Fatty acid metabolism</keyword>
<evidence type="ECO:0000256" key="6">
    <source>
        <dbReference type="ARBA" id="ARBA00022703"/>
    </source>
</evidence>
<comment type="catalytic activity">
    <reaction evidence="14">
        <text>(9Z)-octadecenoyl-CoA + H2O = (9Z)-octadecenoate + CoA + H(+)</text>
        <dbReference type="Rhea" id="RHEA:40139"/>
        <dbReference type="ChEBI" id="CHEBI:15377"/>
        <dbReference type="ChEBI" id="CHEBI:15378"/>
        <dbReference type="ChEBI" id="CHEBI:30823"/>
        <dbReference type="ChEBI" id="CHEBI:57287"/>
        <dbReference type="ChEBI" id="CHEBI:57387"/>
    </reaction>
    <physiologicalReaction direction="left-to-right" evidence="14">
        <dbReference type="Rhea" id="RHEA:40140"/>
    </physiologicalReaction>
</comment>
<comment type="catalytic activity">
    <reaction evidence="13">
        <text>(5Z,8Z,11Z,14Z)-eicosatetraenoyl-CoA + H2O = (5Z,8Z,11Z,14Z)-eicosatetraenoate + CoA + H(+)</text>
        <dbReference type="Rhea" id="RHEA:40151"/>
        <dbReference type="ChEBI" id="CHEBI:15377"/>
        <dbReference type="ChEBI" id="CHEBI:15378"/>
        <dbReference type="ChEBI" id="CHEBI:32395"/>
        <dbReference type="ChEBI" id="CHEBI:57287"/>
        <dbReference type="ChEBI" id="CHEBI:57368"/>
    </reaction>
    <physiologicalReaction direction="left-to-right" evidence="13">
        <dbReference type="Rhea" id="RHEA:40152"/>
    </physiologicalReaction>
</comment>
<evidence type="ECO:0000256" key="5">
    <source>
        <dbReference type="ARBA" id="ARBA00022490"/>
    </source>
</evidence>
<keyword evidence="6" id="KW-0053">Apoptosis</keyword>
<dbReference type="PANTHER" id="PTHR12418:SF19">
    <property type="entry name" value="ACYL-COENZYME A THIOESTERASE THEM4"/>
    <property type="match status" value="1"/>
</dbReference>
<evidence type="ECO:0000256" key="17">
    <source>
        <dbReference type="ARBA" id="ARBA00040123"/>
    </source>
</evidence>
<dbReference type="PANTHER" id="PTHR12418">
    <property type="entry name" value="ACYL-COENZYME A THIOESTERASE THEM4"/>
    <property type="match status" value="1"/>
</dbReference>
<dbReference type="EC" id="3.1.2.2" evidence="16"/>
<feature type="region of interest" description="Disordered" evidence="24">
    <location>
        <begin position="1"/>
        <end position="22"/>
    </location>
</feature>
<dbReference type="SUPFAM" id="SSF54637">
    <property type="entry name" value="Thioesterase/thiol ester dehydrase-isomerase"/>
    <property type="match status" value="1"/>
</dbReference>
<name>A0AAU7AQZ7_9ACTN</name>
<evidence type="ECO:0000256" key="23">
    <source>
        <dbReference type="ARBA" id="ARBA00048180"/>
    </source>
</evidence>
<evidence type="ECO:0000256" key="8">
    <source>
        <dbReference type="ARBA" id="ARBA00022832"/>
    </source>
</evidence>
<dbReference type="Pfam" id="PF03061">
    <property type="entry name" value="4HBT"/>
    <property type="match status" value="1"/>
</dbReference>
<dbReference type="GO" id="GO:0006631">
    <property type="term" value="P:fatty acid metabolic process"/>
    <property type="evidence" value="ECO:0007669"/>
    <property type="project" value="UniProtKB-KW"/>
</dbReference>
<comment type="catalytic activity">
    <reaction evidence="19">
        <text>octanoyl-CoA + H2O = octanoate + CoA + H(+)</text>
        <dbReference type="Rhea" id="RHEA:30143"/>
        <dbReference type="ChEBI" id="CHEBI:15377"/>
        <dbReference type="ChEBI" id="CHEBI:15378"/>
        <dbReference type="ChEBI" id="CHEBI:25646"/>
        <dbReference type="ChEBI" id="CHEBI:57287"/>
        <dbReference type="ChEBI" id="CHEBI:57386"/>
    </reaction>
    <physiologicalReaction direction="left-to-right" evidence="19">
        <dbReference type="Rhea" id="RHEA:30144"/>
    </physiologicalReaction>
</comment>
<evidence type="ECO:0000256" key="24">
    <source>
        <dbReference type="SAM" id="MobiDB-lite"/>
    </source>
</evidence>
<keyword evidence="4" id="KW-1003">Cell membrane</keyword>